<organism evidence="1">
    <name type="scientific">mine drainage metagenome</name>
    <dbReference type="NCBI Taxonomy" id="410659"/>
    <lineage>
        <taxon>unclassified sequences</taxon>
        <taxon>metagenomes</taxon>
        <taxon>ecological metagenomes</taxon>
    </lineage>
</organism>
<reference evidence="1" key="2">
    <citation type="journal article" date="2014" name="ISME J.">
        <title>Microbial stratification in low pH oxic and suboxic macroscopic growths along an acid mine drainage.</title>
        <authorList>
            <person name="Mendez-Garcia C."/>
            <person name="Mesa V."/>
            <person name="Sprenger R.R."/>
            <person name="Richter M."/>
            <person name="Diez M.S."/>
            <person name="Solano J."/>
            <person name="Bargiela R."/>
            <person name="Golyshina O.V."/>
            <person name="Manteca A."/>
            <person name="Ramos J.L."/>
            <person name="Gallego J.R."/>
            <person name="Llorente I."/>
            <person name="Martins Dos Santos V.A."/>
            <person name="Jensen O.N."/>
            <person name="Pelaez A.I."/>
            <person name="Sanchez J."/>
            <person name="Ferrer M."/>
        </authorList>
    </citation>
    <scope>NUCLEOTIDE SEQUENCE</scope>
</reference>
<comment type="caution">
    <text evidence="1">The sequence shown here is derived from an EMBL/GenBank/DDBJ whole genome shotgun (WGS) entry which is preliminary data.</text>
</comment>
<dbReference type="Gene3D" id="3.40.50.300">
    <property type="entry name" value="P-loop containing nucleotide triphosphate hydrolases"/>
    <property type="match status" value="1"/>
</dbReference>
<accession>T0ZS21</accession>
<sequence length="76" mass="8111">ARACIISSFTKFDGQGFSALRSGQLAQLLGRAGRRGIDRLGHGIILRDPDVDLGVIYETVLGDDMAVESKLPPPTT</sequence>
<dbReference type="AlphaFoldDB" id="T0ZS21"/>
<protein>
    <submittedName>
        <fullName evidence="1">Uncharacterized protein</fullName>
    </submittedName>
</protein>
<gene>
    <name evidence="1" type="ORF">B1B_18096</name>
</gene>
<feature type="non-terminal residue" evidence="1">
    <location>
        <position position="1"/>
    </location>
</feature>
<dbReference type="EMBL" id="AUZY01012098">
    <property type="protein sequence ID" value="EQD31514.1"/>
    <property type="molecule type" value="Genomic_DNA"/>
</dbReference>
<name>T0ZS21_9ZZZZ</name>
<reference evidence="1" key="1">
    <citation type="submission" date="2013-08" db="EMBL/GenBank/DDBJ databases">
        <authorList>
            <person name="Mendez C."/>
            <person name="Richter M."/>
            <person name="Ferrer M."/>
            <person name="Sanchez J."/>
        </authorList>
    </citation>
    <scope>NUCLEOTIDE SEQUENCE</scope>
</reference>
<evidence type="ECO:0000313" key="1">
    <source>
        <dbReference type="EMBL" id="EQD31514.1"/>
    </source>
</evidence>
<dbReference type="SUPFAM" id="SSF52540">
    <property type="entry name" value="P-loop containing nucleoside triphosphate hydrolases"/>
    <property type="match status" value="1"/>
</dbReference>
<proteinExistence type="predicted"/>
<dbReference type="InterPro" id="IPR027417">
    <property type="entry name" value="P-loop_NTPase"/>
</dbReference>